<evidence type="ECO:0000256" key="1">
    <source>
        <dbReference type="SAM" id="MobiDB-lite"/>
    </source>
</evidence>
<protein>
    <submittedName>
        <fullName evidence="2">Uncharacterized protein</fullName>
    </submittedName>
</protein>
<proteinExistence type="predicted"/>
<evidence type="ECO:0000313" key="3">
    <source>
        <dbReference type="Proteomes" id="UP000022447"/>
    </source>
</evidence>
<feature type="region of interest" description="Disordered" evidence="1">
    <location>
        <begin position="1"/>
        <end position="26"/>
    </location>
</feature>
<evidence type="ECO:0000313" key="2">
    <source>
        <dbReference type="EMBL" id="ETX13306.1"/>
    </source>
</evidence>
<dbReference type="Proteomes" id="UP000022447">
    <property type="component" value="Unassembled WGS sequence"/>
</dbReference>
<dbReference type="EMBL" id="JALZ01000030">
    <property type="protein sequence ID" value="ETX13306.1"/>
    <property type="molecule type" value="Genomic_DNA"/>
</dbReference>
<sequence length="57" mass="6168">MGAGFNWRSGRLEGIKSPGDEFDDGSASQAAQIVAGKPCDICVVCKQDHMIERTERV</sequence>
<comment type="caution">
    <text evidence="2">The sequence shown here is derived from an EMBL/GenBank/DDBJ whole genome shotgun (WGS) entry which is preliminary data.</text>
</comment>
<gene>
    <name evidence="2" type="ORF">OCH239_12420</name>
</gene>
<name>X7EDP1_9RHOB</name>
<organism evidence="2 3">
    <name type="scientific">Roseivivax halodurans JCM 10272</name>
    <dbReference type="NCBI Taxonomy" id="1449350"/>
    <lineage>
        <taxon>Bacteria</taxon>
        <taxon>Pseudomonadati</taxon>
        <taxon>Pseudomonadota</taxon>
        <taxon>Alphaproteobacteria</taxon>
        <taxon>Rhodobacterales</taxon>
        <taxon>Roseobacteraceae</taxon>
        <taxon>Roseivivax</taxon>
    </lineage>
</organism>
<dbReference type="AlphaFoldDB" id="X7EDP1"/>
<keyword evidence="3" id="KW-1185">Reference proteome</keyword>
<reference evidence="2 3" key="1">
    <citation type="submission" date="2014-01" db="EMBL/GenBank/DDBJ databases">
        <title>Roseivivax halodurans JCM 10272 Genome Sequencing.</title>
        <authorList>
            <person name="Lai Q."/>
            <person name="Li G."/>
            <person name="Shao Z."/>
        </authorList>
    </citation>
    <scope>NUCLEOTIDE SEQUENCE [LARGE SCALE GENOMIC DNA]</scope>
    <source>
        <strain evidence="2 3">JCM 10272</strain>
    </source>
</reference>
<accession>X7EDP1</accession>